<sequence>MALAAILRPRCSIVAFTIELIHHSWETIPVECFKYSSSSLATDNMVRYGVQPRFLEVYTGRASIYMNKVLMVWQGSSSYLSHRDYCFCLTFTKLGQVGFDGFDDFDDLYRPGCSIVAFTIELIHHSWDTIPVEGFKYIVARL</sequence>
<gene>
    <name evidence="1" type="ORF">LOTGIDRAFT_157067</name>
</gene>
<protein>
    <submittedName>
        <fullName evidence="1">Uncharacterized protein</fullName>
    </submittedName>
</protein>
<name>V4B8A7_LOTGI</name>
<dbReference type="HOGENOM" id="CLU_1817973_0_0_1"/>
<dbReference type="CTD" id="20237190"/>
<dbReference type="EMBL" id="KB200329">
    <property type="protein sequence ID" value="ESP01937.1"/>
    <property type="molecule type" value="Genomic_DNA"/>
</dbReference>
<dbReference type="KEGG" id="lgi:LOTGIDRAFT_157067"/>
<organism evidence="1 2">
    <name type="scientific">Lottia gigantea</name>
    <name type="common">Giant owl limpet</name>
    <dbReference type="NCBI Taxonomy" id="225164"/>
    <lineage>
        <taxon>Eukaryota</taxon>
        <taxon>Metazoa</taxon>
        <taxon>Spiralia</taxon>
        <taxon>Lophotrochozoa</taxon>
        <taxon>Mollusca</taxon>
        <taxon>Gastropoda</taxon>
        <taxon>Patellogastropoda</taxon>
        <taxon>Lottioidea</taxon>
        <taxon>Lottiidae</taxon>
        <taxon>Lottia</taxon>
    </lineage>
</organism>
<dbReference type="AlphaFoldDB" id="V4B8A7"/>
<keyword evidence="2" id="KW-1185">Reference proteome</keyword>
<dbReference type="GeneID" id="20237190"/>
<proteinExistence type="predicted"/>
<evidence type="ECO:0000313" key="2">
    <source>
        <dbReference type="Proteomes" id="UP000030746"/>
    </source>
</evidence>
<accession>V4B8A7</accession>
<evidence type="ECO:0000313" key="1">
    <source>
        <dbReference type="EMBL" id="ESP01937.1"/>
    </source>
</evidence>
<dbReference type="Proteomes" id="UP000030746">
    <property type="component" value="Unassembled WGS sequence"/>
</dbReference>
<dbReference type="RefSeq" id="XP_009047095.1">
    <property type="nucleotide sequence ID" value="XM_009048847.1"/>
</dbReference>
<reference evidence="1 2" key="1">
    <citation type="journal article" date="2013" name="Nature">
        <title>Insights into bilaterian evolution from three spiralian genomes.</title>
        <authorList>
            <person name="Simakov O."/>
            <person name="Marletaz F."/>
            <person name="Cho S.J."/>
            <person name="Edsinger-Gonzales E."/>
            <person name="Havlak P."/>
            <person name="Hellsten U."/>
            <person name="Kuo D.H."/>
            <person name="Larsson T."/>
            <person name="Lv J."/>
            <person name="Arendt D."/>
            <person name="Savage R."/>
            <person name="Osoegawa K."/>
            <person name="de Jong P."/>
            <person name="Grimwood J."/>
            <person name="Chapman J.A."/>
            <person name="Shapiro H."/>
            <person name="Aerts A."/>
            <person name="Otillar R.P."/>
            <person name="Terry A.Y."/>
            <person name="Boore J.L."/>
            <person name="Grigoriev I.V."/>
            <person name="Lindberg D.R."/>
            <person name="Seaver E.C."/>
            <person name="Weisblat D.A."/>
            <person name="Putnam N.H."/>
            <person name="Rokhsar D.S."/>
        </authorList>
    </citation>
    <scope>NUCLEOTIDE SEQUENCE [LARGE SCALE GENOMIC DNA]</scope>
</reference>